<organism evidence="5 6">
    <name type="scientific">Corticibacter populi</name>
    <dbReference type="NCBI Taxonomy" id="1550736"/>
    <lineage>
        <taxon>Bacteria</taxon>
        <taxon>Pseudomonadati</taxon>
        <taxon>Pseudomonadota</taxon>
        <taxon>Betaproteobacteria</taxon>
        <taxon>Burkholderiales</taxon>
        <taxon>Comamonadaceae</taxon>
        <taxon>Corticibacter</taxon>
    </lineage>
</organism>
<gene>
    <name evidence="5" type="ORF">D8I35_00460</name>
</gene>
<dbReference type="EMBL" id="RDQO01000001">
    <property type="protein sequence ID" value="RMX08805.1"/>
    <property type="molecule type" value="Genomic_DNA"/>
</dbReference>
<dbReference type="GO" id="GO:0006729">
    <property type="term" value="P:tetrahydrobiopterin biosynthetic process"/>
    <property type="evidence" value="ECO:0007669"/>
    <property type="project" value="TreeGrafter"/>
</dbReference>
<dbReference type="SUPFAM" id="SSF51735">
    <property type="entry name" value="NAD(P)-binding Rossmann-fold domains"/>
    <property type="match status" value="1"/>
</dbReference>
<evidence type="ECO:0000313" key="5">
    <source>
        <dbReference type="EMBL" id="RMX08805.1"/>
    </source>
</evidence>
<dbReference type="Pfam" id="PF00106">
    <property type="entry name" value="adh_short"/>
    <property type="match status" value="1"/>
</dbReference>
<dbReference type="InterPro" id="IPR002347">
    <property type="entry name" value="SDR_fam"/>
</dbReference>
<evidence type="ECO:0000256" key="4">
    <source>
        <dbReference type="ARBA" id="ARBA00023002"/>
    </source>
</evidence>
<dbReference type="AlphaFoldDB" id="A0A3M6R0S0"/>
<accession>A0A3M6R0S0</accession>
<proteinExistence type="predicted"/>
<dbReference type="Gene3D" id="3.40.50.720">
    <property type="entry name" value="NAD(P)-binding Rossmann-like Domain"/>
    <property type="match status" value="1"/>
</dbReference>
<keyword evidence="6" id="KW-1185">Reference proteome</keyword>
<comment type="subcellular location">
    <subcellularLocation>
        <location evidence="1">Cytoplasm</location>
    </subcellularLocation>
</comment>
<dbReference type="PRINTS" id="PR00081">
    <property type="entry name" value="GDHRDH"/>
</dbReference>
<dbReference type="InterPro" id="IPR051721">
    <property type="entry name" value="Biopterin_syn/organic_redct"/>
</dbReference>
<dbReference type="PANTHER" id="PTHR44085">
    <property type="entry name" value="SEPIAPTERIN REDUCTASE"/>
    <property type="match status" value="1"/>
</dbReference>
<name>A0A3M6R0S0_9BURK</name>
<dbReference type="Proteomes" id="UP000278006">
    <property type="component" value="Unassembled WGS sequence"/>
</dbReference>
<dbReference type="GO" id="GO:0004757">
    <property type="term" value="F:sepiapterin reductase (NADP+) activity"/>
    <property type="evidence" value="ECO:0007669"/>
    <property type="project" value="TreeGrafter"/>
</dbReference>
<protein>
    <submittedName>
        <fullName evidence="5">SDR family NAD(P)-dependent oxidoreductase</fullName>
    </submittedName>
</protein>
<dbReference type="PANTHER" id="PTHR44085:SF2">
    <property type="entry name" value="SEPIAPTERIN REDUCTASE"/>
    <property type="match status" value="1"/>
</dbReference>
<dbReference type="InterPro" id="IPR020904">
    <property type="entry name" value="Sc_DH/Rdtase_CS"/>
</dbReference>
<dbReference type="OrthoDB" id="9794387at2"/>
<dbReference type="InterPro" id="IPR036291">
    <property type="entry name" value="NAD(P)-bd_dom_sf"/>
</dbReference>
<keyword evidence="4" id="KW-0560">Oxidoreductase</keyword>
<dbReference type="PROSITE" id="PS00061">
    <property type="entry name" value="ADH_SHORT"/>
    <property type="match status" value="1"/>
</dbReference>
<dbReference type="GO" id="GO:0005737">
    <property type="term" value="C:cytoplasm"/>
    <property type="evidence" value="ECO:0007669"/>
    <property type="project" value="UniProtKB-SubCell"/>
</dbReference>
<keyword evidence="2" id="KW-0963">Cytoplasm</keyword>
<comment type="caution">
    <text evidence="5">The sequence shown here is derived from an EMBL/GenBank/DDBJ whole genome shotgun (WGS) entry which is preliminary data.</text>
</comment>
<reference evidence="5 6" key="1">
    <citation type="submission" date="2018-10" db="EMBL/GenBank/DDBJ databases">
        <title>Draft genome of Cortibacter populi DSM10536.</title>
        <authorList>
            <person name="Bernier A.-M."/>
            <person name="Bernard K."/>
        </authorList>
    </citation>
    <scope>NUCLEOTIDE SEQUENCE [LARGE SCALE GENOMIC DNA]</scope>
    <source>
        <strain evidence="5 6">DSM 105136</strain>
    </source>
</reference>
<evidence type="ECO:0000256" key="1">
    <source>
        <dbReference type="ARBA" id="ARBA00004496"/>
    </source>
</evidence>
<sequence>MPAPSNTLTILTGASRGMGHAMAEQLLRQPGTGTLLCLSRQSSDALANLAWQHGKTLLQWQVDLADAPAVAARLQDWLLAQTDESWDEVRLINNAGVIPPIAPLAHTAAADIAQGLRVGLEAAMVLSAVFLHATGHWPMPRKLLNISSGLGRYPMASQAVYCAAKAGIDHFSRCVALEEAQHPNGAKVCALAPGVVATDMQQQLRSAAPKDFPDVQKFIGLHATGSLQSPAAAAALVLARLAREDFGNEPIADVRK</sequence>
<evidence type="ECO:0000256" key="2">
    <source>
        <dbReference type="ARBA" id="ARBA00022490"/>
    </source>
</evidence>
<evidence type="ECO:0000313" key="6">
    <source>
        <dbReference type="Proteomes" id="UP000278006"/>
    </source>
</evidence>
<evidence type="ECO:0000256" key="3">
    <source>
        <dbReference type="ARBA" id="ARBA00022857"/>
    </source>
</evidence>
<keyword evidence="3" id="KW-0521">NADP</keyword>